<dbReference type="HOGENOM" id="CLU_2280605_0_0_1"/>
<feature type="region of interest" description="Disordered" evidence="1">
    <location>
        <begin position="46"/>
        <end position="65"/>
    </location>
</feature>
<evidence type="ECO:0000313" key="3">
    <source>
        <dbReference type="Proteomes" id="UP000015102"/>
    </source>
</evidence>
<dbReference type="Proteomes" id="UP000015102">
    <property type="component" value="Unassembled WGS sequence"/>
</dbReference>
<reference evidence="3" key="1">
    <citation type="submission" date="2013-02" db="EMBL/GenBank/DDBJ databases">
        <authorList>
            <person name="Hughes D."/>
        </authorList>
    </citation>
    <scope>NUCLEOTIDE SEQUENCE</scope>
    <source>
        <strain>Durham</strain>
        <strain evidence="3">NC isolate 2 -- Noor lab</strain>
    </source>
</reference>
<dbReference type="EnsemblMetazoa" id="MESCA006125-RA">
    <property type="protein sequence ID" value="MESCA006125-PA"/>
    <property type="gene ID" value="MESCA006125"/>
</dbReference>
<proteinExistence type="predicted"/>
<accession>T1GR52</accession>
<evidence type="ECO:0000313" key="2">
    <source>
        <dbReference type="EnsemblMetazoa" id="MESCA006125-PA"/>
    </source>
</evidence>
<evidence type="ECO:0000256" key="1">
    <source>
        <dbReference type="SAM" id="MobiDB-lite"/>
    </source>
</evidence>
<reference evidence="2" key="2">
    <citation type="submission" date="2015-06" db="UniProtKB">
        <authorList>
            <consortium name="EnsemblMetazoa"/>
        </authorList>
    </citation>
    <scope>IDENTIFICATION</scope>
</reference>
<dbReference type="EMBL" id="CAQQ02199752">
    <property type="status" value="NOT_ANNOTATED_CDS"/>
    <property type="molecule type" value="Genomic_DNA"/>
</dbReference>
<sequence length="102" mass="11829">MFSTIIIMQLFQHLPGNYHERVYLSNITLDLRCHKKDNIASCSQAKEGEARITSPDNHHGKEQHRGCEQFRLTVLKKGVPNKVTEPPMKYMYSLIAYLIKRA</sequence>
<keyword evidence="3" id="KW-1185">Reference proteome</keyword>
<protein>
    <submittedName>
        <fullName evidence="2">Uncharacterized protein</fullName>
    </submittedName>
</protein>
<name>T1GR52_MEGSC</name>
<organism evidence="2 3">
    <name type="scientific">Megaselia scalaris</name>
    <name type="common">Humpbacked fly</name>
    <name type="synonym">Phora scalaris</name>
    <dbReference type="NCBI Taxonomy" id="36166"/>
    <lineage>
        <taxon>Eukaryota</taxon>
        <taxon>Metazoa</taxon>
        <taxon>Ecdysozoa</taxon>
        <taxon>Arthropoda</taxon>
        <taxon>Hexapoda</taxon>
        <taxon>Insecta</taxon>
        <taxon>Pterygota</taxon>
        <taxon>Neoptera</taxon>
        <taxon>Endopterygota</taxon>
        <taxon>Diptera</taxon>
        <taxon>Brachycera</taxon>
        <taxon>Muscomorpha</taxon>
        <taxon>Platypezoidea</taxon>
        <taxon>Phoridae</taxon>
        <taxon>Megaseliini</taxon>
        <taxon>Megaselia</taxon>
    </lineage>
</organism>
<dbReference type="EMBL" id="CAQQ02199753">
    <property type="status" value="NOT_ANNOTATED_CDS"/>
    <property type="molecule type" value="Genomic_DNA"/>
</dbReference>
<dbReference type="AlphaFoldDB" id="T1GR52"/>